<feature type="region of interest" description="Disordered" evidence="2">
    <location>
        <begin position="431"/>
        <end position="473"/>
    </location>
</feature>
<dbReference type="InterPro" id="IPR031650">
    <property type="entry name" value="CCDC73"/>
</dbReference>
<evidence type="ECO:0000256" key="2">
    <source>
        <dbReference type="SAM" id="MobiDB-lite"/>
    </source>
</evidence>
<feature type="coiled-coil region" evidence="1">
    <location>
        <begin position="219"/>
        <end position="283"/>
    </location>
</feature>
<dbReference type="Pfam" id="PF15818">
    <property type="entry name" value="CCDC73"/>
    <property type="match status" value="1"/>
</dbReference>
<accession>A0A8B8DP80</accession>
<feature type="region of interest" description="Disordered" evidence="2">
    <location>
        <begin position="889"/>
        <end position="924"/>
    </location>
</feature>
<dbReference type="PANTHER" id="PTHR28660">
    <property type="entry name" value="COILED-COIL DOMAIN-CONTAINING PROTEIN 73"/>
    <property type="match status" value="1"/>
</dbReference>
<feature type="compositionally biased region" description="Basic and acidic residues" evidence="2">
    <location>
        <begin position="756"/>
        <end position="769"/>
    </location>
</feature>
<dbReference type="OrthoDB" id="6145717at2759"/>
<dbReference type="Proteomes" id="UP000694844">
    <property type="component" value="Chromosome 1"/>
</dbReference>
<name>A0A8B8DP80_CRAVI</name>
<dbReference type="PANTHER" id="PTHR28660:SF1">
    <property type="entry name" value="COILED-COIL DOMAIN-CONTAINING PROTEIN 73"/>
    <property type="match status" value="1"/>
</dbReference>
<evidence type="ECO:0000313" key="3">
    <source>
        <dbReference type="Proteomes" id="UP000694844"/>
    </source>
</evidence>
<gene>
    <name evidence="4" type="primary">LOC111128188</name>
</gene>
<feature type="coiled-coil region" evidence="1">
    <location>
        <begin position="57"/>
        <end position="155"/>
    </location>
</feature>
<reference evidence="3" key="1">
    <citation type="submission" date="2024-06" db="UniProtKB">
        <authorList>
            <consortium name="RefSeq"/>
        </authorList>
    </citation>
    <scope>NUCLEOTIDE SEQUENCE [LARGE SCALE GENOMIC DNA]</scope>
</reference>
<proteinExistence type="predicted"/>
<dbReference type="KEGG" id="cvn:111128188"/>
<keyword evidence="1" id="KW-0175">Coiled coil</keyword>
<keyword evidence="3" id="KW-1185">Reference proteome</keyword>
<dbReference type="GeneID" id="111128188"/>
<reference evidence="4" key="2">
    <citation type="submission" date="2025-08" db="UniProtKB">
        <authorList>
            <consortium name="RefSeq"/>
        </authorList>
    </citation>
    <scope>IDENTIFICATION</scope>
    <source>
        <tissue evidence="4">Whole sample</tissue>
    </source>
</reference>
<evidence type="ECO:0000313" key="4">
    <source>
        <dbReference type="RefSeq" id="XP_022329384.1"/>
    </source>
</evidence>
<dbReference type="RefSeq" id="XP_022329384.1">
    <property type="nucleotide sequence ID" value="XM_022473676.1"/>
</dbReference>
<protein>
    <submittedName>
        <fullName evidence="4">Coiled-coil domain-containing protein 73-like isoform X1</fullName>
    </submittedName>
</protein>
<feature type="compositionally biased region" description="Low complexity" evidence="2">
    <location>
        <begin position="787"/>
        <end position="796"/>
    </location>
</feature>
<feature type="coiled-coil region" evidence="1">
    <location>
        <begin position="319"/>
        <end position="413"/>
    </location>
</feature>
<organism evidence="3 4">
    <name type="scientific">Crassostrea virginica</name>
    <name type="common">Eastern oyster</name>
    <dbReference type="NCBI Taxonomy" id="6565"/>
    <lineage>
        <taxon>Eukaryota</taxon>
        <taxon>Metazoa</taxon>
        <taxon>Spiralia</taxon>
        <taxon>Lophotrochozoa</taxon>
        <taxon>Mollusca</taxon>
        <taxon>Bivalvia</taxon>
        <taxon>Autobranchia</taxon>
        <taxon>Pteriomorphia</taxon>
        <taxon>Ostreida</taxon>
        <taxon>Ostreoidea</taxon>
        <taxon>Ostreidae</taxon>
        <taxon>Crassostrea</taxon>
    </lineage>
</organism>
<feature type="region of interest" description="Disordered" evidence="2">
    <location>
        <begin position="999"/>
        <end position="1019"/>
    </location>
</feature>
<sequence>MENVSFDGDSQKRETCLEKTNFEVENDDGRLSTVECLRLKNSLVEILEELKLRRTNDKEYEQKIKKAAEEKYDLNRKYEGEILRLNEAREKYQKQIHDAERKYKEKLSQLEDQLKQQMVFKSCTEKEINILKEEIRNLEVVKYTLEKDLKEQERKLQLYVQSSEQHLNQLTETDKKFKAIQLQCKQLGEALVQVEDSVQHAVKHNQALMYINEHQKCILNEEKNRVLSLQAQLLEVKCRLQQKPDETSLQQYKLEIASLNQKLEKVNAERETALKEINEHAAKNEKVSKLLQDTHQLMEHQIEIVEIHKRNSSQQKLVISQQQEELDQVKGELLEVKDNIALLKDQHKEDAEEWRKKNLHLQDELSKIMEELAEEKKSCADLGDLNTALSNQNIQLTEQLQSTKELLNKVKQDQDQQTELSLMNMVEQESQVEVNSADTAVQTDSVPPKSSSTQTPAPELTVSRTQTNNPALANSSCQTERVWVQSVSVQAEIIKYNSKERLFCQSLSSASSVWRSLSQETPAEGQTGSENYCQSTIQPTPMSGTNSQPLQELSVCDNCPNTQFLSNDSHQIVVTDICQPPDPDSQSPVEYPDRTTAVNSAVTPVTTEHQATVPDDEPVSNNIQMDVSSHRVEPSNDNQRKTFQLPENTSKTKEITEREVCVQSSQENSTVMVSKREQLLSQENLVLHKATEDGPSLMDDNALSAASLNLLEMTPPGLGDVLKTQPEIKAKETIGIDVNDVTNPAPVVQNQADSEEVCKAKDKPDRSDDQPSNSTDLSSDPGKTCVSPRSPGGSRLRLSLSRLKTSKTAQPGPSFNTAEHQAPLQTVDQVHSPINSTSPMKQKEETSQLNLELKDMKGILRGSGQEGLLKRKQVTFGSPLQDVHQISQTSVESVSYNDGDKELFSDSDEDTENGSSKGGRHFSVSCLSSTSTTTTLIIHGKKMESTNSLANCVDKFLPETSLTKSISSAAVAVDGDNIDEDFSSNNSVINEKQITKVNNSASTPLSTGGDMGKVLPGDKTGVSVPTRMFRALEIPKVPEMTLSTASLSNQYKRTIDAILNKGKKRKTDK</sequence>
<dbReference type="AlphaFoldDB" id="A0A8B8DP80"/>
<feature type="region of interest" description="Disordered" evidence="2">
    <location>
        <begin position="741"/>
        <end position="796"/>
    </location>
</feature>
<evidence type="ECO:0000256" key="1">
    <source>
        <dbReference type="SAM" id="Coils"/>
    </source>
</evidence>